<dbReference type="OrthoDB" id="4817109at2759"/>
<dbReference type="EMBL" id="JAATWM020000036">
    <property type="protein sequence ID" value="KAF9872654.1"/>
    <property type="molecule type" value="Genomic_DNA"/>
</dbReference>
<organism evidence="2 3">
    <name type="scientific">Colletotrichum karsti</name>
    <dbReference type="NCBI Taxonomy" id="1095194"/>
    <lineage>
        <taxon>Eukaryota</taxon>
        <taxon>Fungi</taxon>
        <taxon>Dikarya</taxon>
        <taxon>Ascomycota</taxon>
        <taxon>Pezizomycotina</taxon>
        <taxon>Sordariomycetes</taxon>
        <taxon>Hypocreomycetidae</taxon>
        <taxon>Glomerellales</taxon>
        <taxon>Glomerellaceae</taxon>
        <taxon>Colletotrichum</taxon>
        <taxon>Colletotrichum boninense species complex</taxon>
    </lineage>
</organism>
<gene>
    <name evidence="2" type="ORF">CkaCkLH20_09833</name>
</gene>
<feature type="compositionally biased region" description="Basic and acidic residues" evidence="1">
    <location>
        <begin position="200"/>
        <end position="212"/>
    </location>
</feature>
<feature type="region of interest" description="Disordered" evidence="1">
    <location>
        <begin position="200"/>
        <end position="223"/>
    </location>
</feature>
<name>A0A9P6LE23_9PEZI</name>
<feature type="compositionally biased region" description="Basic and acidic residues" evidence="1">
    <location>
        <begin position="162"/>
        <end position="175"/>
    </location>
</feature>
<keyword evidence="3" id="KW-1185">Reference proteome</keyword>
<feature type="region of interest" description="Disordered" evidence="1">
    <location>
        <begin position="117"/>
        <end position="175"/>
    </location>
</feature>
<reference evidence="2" key="2">
    <citation type="submission" date="2020-11" db="EMBL/GenBank/DDBJ databases">
        <title>Whole genome sequencing of Colletotrichum sp.</title>
        <authorList>
            <person name="Li H."/>
        </authorList>
    </citation>
    <scope>NUCLEOTIDE SEQUENCE</scope>
    <source>
        <strain evidence="2">CkLH20</strain>
    </source>
</reference>
<dbReference type="AlphaFoldDB" id="A0A9P6LE23"/>
<reference evidence="2" key="1">
    <citation type="submission" date="2020-03" db="EMBL/GenBank/DDBJ databases">
        <authorList>
            <person name="He L."/>
        </authorList>
    </citation>
    <scope>NUCLEOTIDE SEQUENCE</scope>
    <source>
        <strain evidence="2">CkLH20</strain>
    </source>
</reference>
<evidence type="ECO:0000313" key="2">
    <source>
        <dbReference type="EMBL" id="KAF9872654.1"/>
    </source>
</evidence>
<protein>
    <submittedName>
        <fullName evidence="2">Uncharacterized protein</fullName>
    </submittedName>
</protein>
<dbReference type="Proteomes" id="UP000781932">
    <property type="component" value="Unassembled WGS sequence"/>
</dbReference>
<sequence>MDYDKTEEIVGFQKEIIDRIPDIVDPDTRMELIEAIETDIDSSDPNRIRLLWHVRSMYINNEEPPASMVIALALCYRSGALEGELKEVQQTFYDQHPDLAHHLEEWTVHGAEVLGRKLREKGENRPGNGKGPSRAAAVRDDDEIQEIGSSRAVSKGKGKRVAPHDDSYDDINPFKKRIDNTDVNHVDDENTPRLNLLFRHETPEEVPDHLSPEDDNNTTRTRETTLNLNKTDFPRVPIRDDRAATADAMLTPRNPVPIPPKAASLLARDCAAKMHTERKEARQAARAEMKQRLVAITADLTDKLSHANTLRHEHEDLLANRPATLNEKTMAEFIAKSHDLTSRAMKHQTDAIRGILEVGRVREQLATSTIQHLEERVDNMAKYMNAVSEFARNEAMRRGLMQE</sequence>
<accession>A0A9P6LE23</accession>
<dbReference type="RefSeq" id="XP_038742115.1">
    <property type="nucleotide sequence ID" value="XM_038892548.1"/>
</dbReference>
<comment type="caution">
    <text evidence="2">The sequence shown here is derived from an EMBL/GenBank/DDBJ whole genome shotgun (WGS) entry which is preliminary data.</text>
</comment>
<proteinExistence type="predicted"/>
<evidence type="ECO:0000313" key="3">
    <source>
        <dbReference type="Proteomes" id="UP000781932"/>
    </source>
</evidence>
<evidence type="ECO:0000256" key="1">
    <source>
        <dbReference type="SAM" id="MobiDB-lite"/>
    </source>
</evidence>
<dbReference type="GeneID" id="62165622"/>